<accession>A0AAJ7RXR5</accession>
<evidence type="ECO:0000256" key="2">
    <source>
        <dbReference type="SAM" id="SignalP"/>
    </source>
</evidence>
<feature type="signal peptide" evidence="2">
    <location>
        <begin position="1"/>
        <end position="23"/>
    </location>
</feature>
<dbReference type="GeneID" id="108622000"/>
<dbReference type="KEGG" id="ccal:108622000"/>
<feature type="chain" id="PRO_5044709177" evidence="2">
    <location>
        <begin position="24"/>
        <end position="341"/>
    </location>
</feature>
<sequence length="341" mass="37787">MKKRLDLVGKIVSLCLMLSAIDASPYQRGEEIKLERTEIKFLSTNDLVKVNRVKRSDVHGECIKGTTGLLGGTQVLTGAAMGALIGSTVPALGTAIGAVIGFLVGGVGGAGIGAGMGAILCPRSDNLNEANLNLDLGIIEDDSDITILNELKKLNQALDVNYLYIIEKKDISAKVVASKFSIYETDTNVIVKYLIRRNLIDTSLLLRQWSTMFKEQQREMERQIKEDIPSFSIAQKRTWLDDKKSQLRFLFHSLAQNIFIIKNDEYIKKLYHRVQSLESDLNSLKNKIEMMGNDSSILSLCGSEANAISVYSRYVPVVGEVIEYVSALVSATCFLFNEFNF</sequence>
<protein>
    <submittedName>
        <fullName evidence="4 5">Uncharacterized protein LOC108622000 isoform X1</fullName>
    </submittedName>
</protein>
<evidence type="ECO:0000313" key="4">
    <source>
        <dbReference type="RefSeq" id="XP_017875116.1"/>
    </source>
</evidence>
<reference evidence="4 5" key="1">
    <citation type="submission" date="2025-04" db="UniProtKB">
        <authorList>
            <consortium name="RefSeq"/>
        </authorList>
    </citation>
    <scope>IDENTIFICATION</scope>
    <source>
        <tissue evidence="4 5">Whole body</tissue>
    </source>
</reference>
<organism evidence="3 6">
    <name type="scientific">Ceratina calcarata</name>
    <dbReference type="NCBI Taxonomy" id="156304"/>
    <lineage>
        <taxon>Eukaryota</taxon>
        <taxon>Metazoa</taxon>
        <taxon>Ecdysozoa</taxon>
        <taxon>Arthropoda</taxon>
        <taxon>Hexapoda</taxon>
        <taxon>Insecta</taxon>
        <taxon>Pterygota</taxon>
        <taxon>Neoptera</taxon>
        <taxon>Endopterygota</taxon>
        <taxon>Hymenoptera</taxon>
        <taxon>Apocrita</taxon>
        <taxon>Aculeata</taxon>
        <taxon>Apoidea</taxon>
        <taxon>Anthophila</taxon>
        <taxon>Apidae</taxon>
        <taxon>Ceratina</taxon>
        <taxon>Zadontomerus</taxon>
    </lineage>
</organism>
<dbReference type="RefSeq" id="XP_026666953.1">
    <property type="nucleotide sequence ID" value="XM_026811152.1"/>
</dbReference>
<name>A0AAJ7RXR5_9HYME</name>
<evidence type="ECO:0000313" key="6">
    <source>
        <dbReference type="RefSeq" id="XP_026666954.1"/>
    </source>
</evidence>
<dbReference type="AlphaFoldDB" id="A0AAJ7RXR5"/>
<evidence type="ECO:0000313" key="3">
    <source>
        <dbReference type="Proteomes" id="UP000694925"/>
    </source>
</evidence>
<keyword evidence="2" id="KW-0732">Signal</keyword>
<dbReference type="Proteomes" id="UP000694925">
    <property type="component" value="Unplaced"/>
</dbReference>
<dbReference type="RefSeq" id="XP_017875116.1">
    <property type="nucleotide sequence ID" value="XM_018019627.2"/>
</dbReference>
<proteinExistence type="predicted"/>
<keyword evidence="3" id="KW-1185">Reference proteome</keyword>
<gene>
    <name evidence="4 5 6" type="primary">LOC108622000</name>
</gene>
<evidence type="ECO:0000313" key="5">
    <source>
        <dbReference type="RefSeq" id="XP_026666953.1"/>
    </source>
</evidence>
<keyword evidence="1" id="KW-0175">Coiled coil</keyword>
<dbReference type="RefSeq" id="XP_026666954.1">
    <property type="nucleotide sequence ID" value="XM_026811153.1"/>
</dbReference>
<feature type="coiled-coil region" evidence="1">
    <location>
        <begin position="267"/>
        <end position="294"/>
    </location>
</feature>
<evidence type="ECO:0000256" key="1">
    <source>
        <dbReference type="SAM" id="Coils"/>
    </source>
</evidence>